<dbReference type="AlphaFoldDB" id="A0AAE1P1I0"/>
<evidence type="ECO:0000313" key="3">
    <source>
        <dbReference type="Proteomes" id="UP001292094"/>
    </source>
</evidence>
<dbReference type="EMBL" id="JAWZYT010003351">
    <property type="protein sequence ID" value="KAK4298885.1"/>
    <property type="molecule type" value="Genomic_DNA"/>
</dbReference>
<sequence length="86" mass="9764">MKKTKRVNRSSSSQPKTPRIQKTEPTKDQSTVIDEGEPTDRPTNRLTDPTIQSAWRHTNGPHTCPSVPINSHTSPIHFQGGRKMYR</sequence>
<reference evidence="2" key="1">
    <citation type="submission" date="2023-11" db="EMBL/GenBank/DDBJ databases">
        <title>Genome assemblies of two species of porcelain crab, Petrolisthes cinctipes and Petrolisthes manimaculis (Anomura: Porcellanidae).</title>
        <authorList>
            <person name="Angst P."/>
        </authorList>
    </citation>
    <scope>NUCLEOTIDE SEQUENCE</scope>
    <source>
        <strain evidence="2">PB745_02</strain>
        <tissue evidence="2">Gill</tissue>
    </source>
</reference>
<protein>
    <submittedName>
        <fullName evidence="2">Uncharacterized protein</fullName>
    </submittedName>
</protein>
<feature type="region of interest" description="Disordered" evidence="1">
    <location>
        <begin position="1"/>
        <end position="86"/>
    </location>
</feature>
<gene>
    <name evidence="2" type="ORF">Pmani_028810</name>
</gene>
<dbReference type="Proteomes" id="UP001292094">
    <property type="component" value="Unassembled WGS sequence"/>
</dbReference>
<organism evidence="2 3">
    <name type="scientific">Petrolisthes manimaculis</name>
    <dbReference type="NCBI Taxonomy" id="1843537"/>
    <lineage>
        <taxon>Eukaryota</taxon>
        <taxon>Metazoa</taxon>
        <taxon>Ecdysozoa</taxon>
        <taxon>Arthropoda</taxon>
        <taxon>Crustacea</taxon>
        <taxon>Multicrustacea</taxon>
        <taxon>Malacostraca</taxon>
        <taxon>Eumalacostraca</taxon>
        <taxon>Eucarida</taxon>
        <taxon>Decapoda</taxon>
        <taxon>Pleocyemata</taxon>
        <taxon>Anomura</taxon>
        <taxon>Galatheoidea</taxon>
        <taxon>Porcellanidae</taxon>
        <taxon>Petrolisthes</taxon>
    </lineage>
</organism>
<keyword evidence="3" id="KW-1185">Reference proteome</keyword>
<proteinExistence type="predicted"/>
<feature type="compositionally biased region" description="Polar residues" evidence="1">
    <location>
        <begin position="44"/>
        <end position="56"/>
    </location>
</feature>
<accession>A0AAE1P1I0</accession>
<evidence type="ECO:0000313" key="2">
    <source>
        <dbReference type="EMBL" id="KAK4298885.1"/>
    </source>
</evidence>
<comment type="caution">
    <text evidence="2">The sequence shown here is derived from an EMBL/GenBank/DDBJ whole genome shotgun (WGS) entry which is preliminary data.</text>
</comment>
<name>A0AAE1P1I0_9EUCA</name>
<evidence type="ECO:0000256" key="1">
    <source>
        <dbReference type="SAM" id="MobiDB-lite"/>
    </source>
</evidence>